<evidence type="ECO:0000313" key="2">
    <source>
        <dbReference type="Proteomes" id="UP000035681"/>
    </source>
</evidence>
<feature type="region of interest" description="Disordered" evidence="1">
    <location>
        <begin position="1"/>
        <end position="111"/>
    </location>
</feature>
<proteinExistence type="predicted"/>
<reference evidence="3" key="1">
    <citation type="submission" date="2024-02" db="UniProtKB">
        <authorList>
            <consortium name="WormBaseParasite"/>
        </authorList>
    </citation>
    <scope>IDENTIFICATION</scope>
</reference>
<name>A0AAF5DLM1_STRER</name>
<evidence type="ECO:0000256" key="1">
    <source>
        <dbReference type="SAM" id="MobiDB-lite"/>
    </source>
</evidence>
<organism evidence="2 3">
    <name type="scientific">Strongyloides stercoralis</name>
    <name type="common">Threadworm</name>
    <dbReference type="NCBI Taxonomy" id="6248"/>
    <lineage>
        <taxon>Eukaryota</taxon>
        <taxon>Metazoa</taxon>
        <taxon>Ecdysozoa</taxon>
        <taxon>Nematoda</taxon>
        <taxon>Chromadorea</taxon>
        <taxon>Rhabditida</taxon>
        <taxon>Tylenchina</taxon>
        <taxon>Panagrolaimomorpha</taxon>
        <taxon>Strongyloidoidea</taxon>
        <taxon>Strongyloididae</taxon>
        <taxon>Strongyloides</taxon>
    </lineage>
</organism>
<feature type="compositionally biased region" description="Basic and acidic residues" evidence="1">
    <location>
        <begin position="27"/>
        <end position="37"/>
    </location>
</feature>
<protein>
    <submittedName>
        <fullName evidence="3">Uncharacterized protein</fullName>
    </submittedName>
</protein>
<evidence type="ECO:0000313" key="3">
    <source>
        <dbReference type="WBParaSite" id="TCONS_00013879.p1"/>
    </source>
</evidence>
<feature type="compositionally biased region" description="Basic residues" evidence="1">
    <location>
        <begin position="63"/>
        <end position="90"/>
    </location>
</feature>
<dbReference type="WBParaSite" id="TCONS_00013879.p1">
    <property type="protein sequence ID" value="TCONS_00013879.p1"/>
    <property type="gene ID" value="XLOC_008887"/>
</dbReference>
<keyword evidence="2" id="KW-1185">Reference proteome</keyword>
<feature type="compositionally biased region" description="Basic and acidic residues" evidence="1">
    <location>
        <begin position="44"/>
        <end position="60"/>
    </location>
</feature>
<sequence length="111" mass="12737">VIRKSKFQLEFSKKFGSNQKPPCRVNGETKKRQEKGKGIRRKKGSEGGREKKERGKKEGVKGSTKKGKEKGNAKKKREKKARKRRGKGKKHVSEERKNPKGLLDSDFYPIN</sequence>
<dbReference type="AlphaFoldDB" id="A0AAF5DLM1"/>
<dbReference type="Proteomes" id="UP000035681">
    <property type="component" value="Unplaced"/>
</dbReference>
<accession>A0AAF5DLM1</accession>